<evidence type="ECO:0000256" key="1">
    <source>
        <dbReference type="SAM" id="Phobius"/>
    </source>
</evidence>
<dbReference type="EMBL" id="JACJQT010000015">
    <property type="protein sequence ID" value="MBD2278213.1"/>
    <property type="molecule type" value="Genomic_DNA"/>
</dbReference>
<feature type="transmembrane region" description="Helical" evidence="1">
    <location>
        <begin position="37"/>
        <end position="59"/>
    </location>
</feature>
<gene>
    <name evidence="2" type="ORF">H6F99_07815</name>
</gene>
<dbReference type="RefSeq" id="WP_039205087.1">
    <property type="nucleotide sequence ID" value="NZ_JACJQT010000015.1"/>
</dbReference>
<dbReference type="InterPro" id="IPR011726">
    <property type="entry name" value="KdpF"/>
</dbReference>
<protein>
    <submittedName>
        <fullName evidence="2">Potassium-transporting ATPase subunit F</fullName>
    </submittedName>
</protein>
<proteinExistence type="predicted"/>
<feature type="transmembrane region" description="Helical" evidence="1">
    <location>
        <begin position="6"/>
        <end position="25"/>
    </location>
</feature>
<keyword evidence="1" id="KW-0812">Transmembrane</keyword>
<reference evidence="2 3" key="1">
    <citation type="journal article" date="2020" name="ISME J.">
        <title>Comparative genomics reveals insights into cyanobacterial evolution and habitat adaptation.</title>
        <authorList>
            <person name="Chen M.Y."/>
            <person name="Teng W.K."/>
            <person name="Zhao L."/>
            <person name="Hu C.X."/>
            <person name="Zhou Y.K."/>
            <person name="Han B.P."/>
            <person name="Song L.R."/>
            <person name="Shu W.S."/>
        </authorList>
    </citation>
    <scope>NUCLEOTIDE SEQUENCE [LARGE SCALE GENOMIC DNA]</scope>
    <source>
        <strain evidence="2 3">FACHB-1040</strain>
    </source>
</reference>
<dbReference type="Proteomes" id="UP000606721">
    <property type="component" value="Unassembled WGS sequence"/>
</dbReference>
<keyword evidence="1" id="KW-0472">Membrane</keyword>
<comment type="caution">
    <text evidence="2">The sequence shown here is derived from an EMBL/GenBank/DDBJ whole genome shotgun (WGS) entry which is preliminary data.</text>
</comment>
<keyword evidence="1" id="KW-1133">Transmembrane helix</keyword>
<evidence type="ECO:0000313" key="3">
    <source>
        <dbReference type="Proteomes" id="UP000606721"/>
    </source>
</evidence>
<evidence type="ECO:0000313" key="2">
    <source>
        <dbReference type="EMBL" id="MBD2278213.1"/>
    </source>
</evidence>
<sequence length="64" mass="7261">MHKHQLPIYLFLGICSNLIIAPMVYAATSEHFSRSQAWALGLLGVGILSLSIYLFFVMFQPEKF</sequence>
<keyword evidence="3" id="KW-1185">Reference proteome</keyword>
<dbReference type="Pfam" id="PF09604">
    <property type="entry name" value="Potass_KdpF"/>
    <property type="match status" value="1"/>
</dbReference>
<accession>A0ABR8BTE5</accession>
<name>A0ABR8BTE5_APHFL</name>
<organism evidence="2 3">
    <name type="scientific">Aphanizomenon flos-aquae FACHB-1040</name>
    <dbReference type="NCBI Taxonomy" id="2692887"/>
    <lineage>
        <taxon>Bacteria</taxon>
        <taxon>Bacillati</taxon>
        <taxon>Cyanobacteriota</taxon>
        <taxon>Cyanophyceae</taxon>
        <taxon>Nostocales</taxon>
        <taxon>Aphanizomenonaceae</taxon>
        <taxon>Aphanizomenon</taxon>
    </lineage>
</organism>